<evidence type="ECO:0000313" key="11">
    <source>
        <dbReference type="Proteomes" id="UP000515159"/>
    </source>
</evidence>
<comment type="subcellular location">
    <subcellularLocation>
        <location evidence="1">Nucleus</location>
    </subcellularLocation>
</comment>
<dbReference type="GO" id="GO:0005667">
    <property type="term" value="C:transcription regulator complex"/>
    <property type="evidence" value="ECO:0007669"/>
    <property type="project" value="InterPro"/>
</dbReference>
<dbReference type="GO" id="GO:0005737">
    <property type="term" value="C:cytoplasm"/>
    <property type="evidence" value="ECO:0007669"/>
    <property type="project" value="InterPro"/>
</dbReference>
<evidence type="ECO:0000256" key="5">
    <source>
        <dbReference type="ARBA" id="ARBA00023125"/>
    </source>
</evidence>
<proteinExistence type="predicted"/>
<dbReference type="PANTHER" id="PTHR23042">
    <property type="entry name" value="CIRCADIAN PROTEIN CLOCK/ARNT/BMAL/PAS"/>
    <property type="match status" value="1"/>
</dbReference>
<feature type="domain" description="PAS" evidence="9">
    <location>
        <begin position="154"/>
        <end position="219"/>
    </location>
</feature>
<keyword evidence="6" id="KW-0010">Activator</keyword>
<name>A0A6P8RSI1_GEOSA</name>
<dbReference type="GO" id="GO:0005634">
    <property type="term" value="C:nucleus"/>
    <property type="evidence" value="ECO:0007669"/>
    <property type="project" value="UniProtKB-SubCell"/>
</dbReference>
<evidence type="ECO:0000256" key="3">
    <source>
        <dbReference type="ARBA" id="ARBA00023015"/>
    </source>
</evidence>
<dbReference type="PROSITE" id="PS50888">
    <property type="entry name" value="BHLH"/>
    <property type="match status" value="1"/>
</dbReference>
<dbReference type="Proteomes" id="UP000515159">
    <property type="component" value="Chromosome 7"/>
</dbReference>
<keyword evidence="3" id="KW-0805">Transcription regulation</keyword>
<dbReference type="InterPro" id="IPR035965">
    <property type="entry name" value="PAS-like_dom_sf"/>
</dbReference>
<dbReference type="SUPFAM" id="SSF47459">
    <property type="entry name" value="HLH, helix-loop-helix DNA-binding domain"/>
    <property type="match status" value="1"/>
</dbReference>
<dbReference type="GO" id="GO:0048511">
    <property type="term" value="P:rhythmic process"/>
    <property type="evidence" value="ECO:0007669"/>
    <property type="project" value="UniProtKB-KW"/>
</dbReference>
<evidence type="ECO:0000256" key="7">
    <source>
        <dbReference type="ARBA" id="ARBA00023163"/>
    </source>
</evidence>
<dbReference type="Pfam" id="PF14598">
    <property type="entry name" value="PAS_11"/>
    <property type="match status" value="1"/>
</dbReference>
<dbReference type="InterPro" id="IPR001067">
    <property type="entry name" value="Nuc_translocat"/>
</dbReference>
<dbReference type="GeneID" id="117363744"/>
<dbReference type="CDD" id="cd00130">
    <property type="entry name" value="PAS"/>
    <property type="match status" value="2"/>
</dbReference>
<dbReference type="NCBIfam" id="TIGR00229">
    <property type="entry name" value="sensory_box"/>
    <property type="match status" value="1"/>
</dbReference>
<accession>A0A6P8RSI1</accession>
<dbReference type="FunCoup" id="A0A6P8RSI1">
    <property type="interactions" value="544"/>
</dbReference>
<evidence type="ECO:0000256" key="4">
    <source>
        <dbReference type="ARBA" id="ARBA00023108"/>
    </source>
</evidence>
<evidence type="ECO:0000256" key="8">
    <source>
        <dbReference type="ARBA" id="ARBA00023242"/>
    </source>
</evidence>
<keyword evidence="2" id="KW-0677">Repeat</keyword>
<feature type="domain" description="PAS" evidence="9">
    <location>
        <begin position="351"/>
        <end position="400"/>
    </location>
</feature>
<feature type="domain" description="BHLH" evidence="10">
    <location>
        <begin position="83"/>
        <end position="136"/>
    </location>
</feature>
<keyword evidence="7" id="KW-0804">Transcription</keyword>
<dbReference type="Gene3D" id="4.10.280.10">
    <property type="entry name" value="Helix-loop-helix DNA-binding domain"/>
    <property type="match status" value="1"/>
</dbReference>
<gene>
    <name evidence="12" type="primary">ARNTL2</name>
</gene>
<evidence type="ECO:0000259" key="9">
    <source>
        <dbReference type="PROSITE" id="PS50112"/>
    </source>
</evidence>
<sequence length="608" mass="67793">MSVSSVAIGTVIGGMDAEAQKNVAGADNQVIEGSQRVTSEVSSFESSPGKPTANTFGIEFCRKRKATDSDNQDTIVIDVDDLQNREPHSQIEKKRREKMNTLIEELSSMIPQCNPVDHKLDKLTVLRMAVQHLKSLQSNSGSYEEDGYKPSFLQDDELRHLILRAADGFLFVVGCDGGKILFVSESVSKILNYSQHDLIDQNLFDYLHPKDMAKVKEQLSSSDVSPCERLIDAKTGLQVNPKFQTGSVRLHAGARRSFFCRMKCNKIMVKEENPSSKKKDHRKYCTIHCTGYLKIWPVTEVKMEEESDAEKDSNNFSCLVAVGRLHPYIGPQNSIEIKIKPTEFITRYTVDGKFIYVDQRATVILGYLPQELLGTSCYEYFHHDDHTHLTDQHKAVLQSKEKIMTNSYKFKTKDGSFITLKSQWFSFINPWTKELEYIVSVNTVVAGHSEYKEDALVACGSQSSEDTSQRSFLCAPGMSSGTVLGAGSIGTKIANESLDLLRLHSSPSNSDLSPTSLLRKSVPLSGASNAVPKRELVQLSPSEIEELDTADQSLTSFQNHEHLNDDSELNFDPVSENDETTMAALMNYLEAEGGLADPEDLSNMPWTL</sequence>
<dbReference type="SUPFAM" id="SSF55785">
    <property type="entry name" value="PYP-like sensor domain (PAS domain)"/>
    <property type="match status" value="2"/>
</dbReference>
<evidence type="ECO:0000259" key="10">
    <source>
        <dbReference type="PROSITE" id="PS50888"/>
    </source>
</evidence>
<dbReference type="InterPro" id="IPR050933">
    <property type="entry name" value="Circadian_TF"/>
</dbReference>
<dbReference type="GO" id="GO:0003700">
    <property type="term" value="F:DNA-binding transcription factor activity"/>
    <property type="evidence" value="ECO:0007669"/>
    <property type="project" value="InterPro"/>
</dbReference>
<dbReference type="GO" id="GO:0003677">
    <property type="term" value="F:DNA binding"/>
    <property type="evidence" value="ECO:0007669"/>
    <property type="project" value="UniProtKB-KW"/>
</dbReference>
<keyword evidence="11" id="KW-1185">Reference proteome</keyword>
<protein>
    <submittedName>
        <fullName evidence="12">Aryl hydrocarbon receptor nuclear translocator-like protein 2 isoform X1</fullName>
    </submittedName>
</protein>
<dbReference type="InterPro" id="IPR000014">
    <property type="entry name" value="PAS"/>
</dbReference>
<evidence type="ECO:0000256" key="6">
    <source>
        <dbReference type="ARBA" id="ARBA00023159"/>
    </source>
</evidence>
<dbReference type="FunFam" id="3.30.450.20:FF:000010">
    <property type="entry name" value="Aryl hydrocarbon receptor nuclear translocator-like, isoform CRA_b"/>
    <property type="match status" value="1"/>
</dbReference>
<dbReference type="Gene3D" id="3.30.450.20">
    <property type="entry name" value="PAS domain"/>
    <property type="match status" value="2"/>
</dbReference>
<dbReference type="SMART" id="SM00091">
    <property type="entry name" value="PAS"/>
    <property type="match status" value="2"/>
</dbReference>
<dbReference type="FunFam" id="3.30.450.20:FF:000006">
    <property type="entry name" value="aryl hydrocarbon receptor nuclear translocator-like protein 1"/>
    <property type="match status" value="1"/>
</dbReference>
<dbReference type="KEGG" id="gsh:117363744"/>
<dbReference type="InterPro" id="IPR036638">
    <property type="entry name" value="HLH_DNA-bd_sf"/>
</dbReference>
<dbReference type="GO" id="GO:0046983">
    <property type="term" value="F:protein dimerization activity"/>
    <property type="evidence" value="ECO:0007669"/>
    <property type="project" value="InterPro"/>
</dbReference>
<dbReference type="CTD" id="56938"/>
<keyword evidence="8" id="KW-0539">Nucleus</keyword>
<evidence type="ECO:0000256" key="2">
    <source>
        <dbReference type="ARBA" id="ARBA00022737"/>
    </source>
</evidence>
<dbReference type="InterPro" id="IPR011598">
    <property type="entry name" value="bHLH_dom"/>
</dbReference>
<dbReference type="PRINTS" id="PR00785">
    <property type="entry name" value="NCTRNSLOCATR"/>
</dbReference>
<dbReference type="InterPro" id="IPR013767">
    <property type="entry name" value="PAS_fold"/>
</dbReference>
<evidence type="ECO:0000256" key="1">
    <source>
        <dbReference type="ARBA" id="ARBA00004123"/>
    </source>
</evidence>
<dbReference type="Pfam" id="PF00989">
    <property type="entry name" value="PAS"/>
    <property type="match status" value="1"/>
</dbReference>
<keyword evidence="4" id="KW-0090">Biological rhythms</keyword>
<dbReference type="Pfam" id="PF00010">
    <property type="entry name" value="HLH"/>
    <property type="match status" value="1"/>
</dbReference>
<organism evidence="11 12">
    <name type="scientific">Geotrypetes seraphini</name>
    <name type="common">Gaboon caecilian</name>
    <name type="synonym">Caecilia seraphini</name>
    <dbReference type="NCBI Taxonomy" id="260995"/>
    <lineage>
        <taxon>Eukaryota</taxon>
        <taxon>Metazoa</taxon>
        <taxon>Chordata</taxon>
        <taxon>Craniata</taxon>
        <taxon>Vertebrata</taxon>
        <taxon>Euteleostomi</taxon>
        <taxon>Amphibia</taxon>
        <taxon>Gymnophiona</taxon>
        <taxon>Geotrypetes</taxon>
    </lineage>
</organism>
<keyword evidence="5" id="KW-0238">DNA-binding</keyword>
<reference evidence="12" key="1">
    <citation type="submission" date="2025-08" db="UniProtKB">
        <authorList>
            <consortium name="RefSeq"/>
        </authorList>
    </citation>
    <scope>IDENTIFICATION</scope>
</reference>
<evidence type="ECO:0000313" key="12">
    <source>
        <dbReference type="RefSeq" id="XP_033807866.1"/>
    </source>
</evidence>
<dbReference type="OrthoDB" id="71302at2759"/>
<dbReference type="RefSeq" id="XP_033807866.1">
    <property type="nucleotide sequence ID" value="XM_033951975.1"/>
</dbReference>
<dbReference type="PROSITE" id="PS50112">
    <property type="entry name" value="PAS"/>
    <property type="match status" value="2"/>
</dbReference>
<dbReference type="AlphaFoldDB" id="A0A6P8RSI1"/>
<dbReference type="SMART" id="SM00353">
    <property type="entry name" value="HLH"/>
    <property type="match status" value="1"/>
</dbReference>
<dbReference type="InParanoid" id="A0A6P8RSI1"/>